<evidence type="ECO:0000256" key="2">
    <source>
        <dbReference type="ARBA" id="ARBA00022500"/>
    </source>
</evidence>
<dbReference type="CDD" id="cd11386">
    <property type="entry name" value="MCP_signal"/>
    <property type="match status" value="1"/>
</dbReference>
<comment type="subcellular location">
    <subcellularLocation>
        <location evidence="1">Membrane</location>
    </subcellularLocation>
</comment>
<feature type="compositionally biased region" description="Basic and acidic residues" evidence="5">
    <location>
        <begin position="138"/>
        <end position="157"/>
    </location>
</feature>
<dbReference type="InterPro" id="IPR051310">
    <property type="entry name" value="MCP_chemotaxis"/>
</dbReference>
<keyword evidence="6" id="KW-1133">Transmembrane helix</keyword>
<comment type="similarity">
    <text evidence="3">Belongs to the methyl-accepting chemotaxis (MCP) protein family.</text>
</comment>
<organism evidence="9">
    <name type="scientific">Rhizobium sp. ZPR3</name>
    <dbReference type="NCBI Taxonomy" id="3158967"/>
    <lineage>
        <taxon>Bacteria</taxon>
        <taxon>Pseudomonadati</taxon>
        <taxon>Pseudomonadota</taxon>
        <taxon>Alphaproteobacteria</taxon>
        <taxon>Hyphomicrobiales</taxon>
        <taxon>Rhizobiaceae</taxon>
        <taxon>Rhizobium/Agrobacterium group</taxon>
        <taxon>Rhizobium</taxon>
    </lineage>
</organism>
<feature type="domain" description="HAMP" evidence="8">
    <location>
        <begin position="80"/>
        <end position="133"/>
    </location>
</feature>
<dbReference type="GO" id="GO:0006935">
    <property type="term" value="P:chemotaxis"/>
    <property type="evidence" value="ECO:0007669"/>
    <property type="project" value="UniProtKB-KW"/>
</dbReference>
<dbReference type="PROSITE" id="PS50111">
    <property type="entry name" value="CHEMOTAXIS_TRANSDUC_2"/>
    <property type="match status" value="1"/>
</dbReference>
<dbReference type="InterPro" id="IPR004089">
    <property type="entry name" value="MCPsignal_dom"/>
</dbReference>
<dbReference type="GO" id="GO:0016020">
    <property type="term" value="C:membrane"/>
    <property type="evidence" value="ECO:0007669"/>
    <property type="project" value="UniProtKB-SubCell"/>
</dbReference>
<dbReference type="PROSITE" id="PS50885">
    <property type="entry name" value="HAMP"/>
    <property type="match status" value="2"/>
</dbReference>
<feature type="transmembrane region" description="Helical" evidence="6">
    <location>
        <begin position="62"/>
        <end position="86"/>
    </location>
</feature>
<dbReference type="PANTHER" id="PTHR43531">
    <property type="entry name" value="PROTEIN ICFG"/>
    <property type="match status" value="1"/>
</dbReference>
<feature type="region of interest" description="Disordered" evidence="5">
    <location>
        <begin position="137"/>
        <end position="157"/>
    </location>
</feature>
<keyword evidence="2" id="KW-0145">Chemotaxis</keyword>
<feature type="domain" description="HAMP" evidence="8">
    <location>
        <begin position="161"/>
        <end position="213"/>
    </location>
</feature>
<dbReference type="CDD" id="cd06225">
    <property type="entry name" value="HAMP"/>
    <property type="match status" value="1"/>
</dbReference>
<dbReference type="PANTHER" id="PTHR43531:SF11">
    <property type="entry name" value="METHYL-ACCEPTING CHEMOTAXIS PROTEIN 3"/>
    <property type="match status" value="1"/>
</dbReference>
<dbReference type="GO" id="GO:0004888">
    <property type="term" value="F:transmembrane signaling receptor activity"/>
    <property type="evidence" value="ECO:0007669"/>
    <property type="project" value="InterPro"/>
</dbReference>
<gene>
    <name evidence="9" type="ORF">ABM479_34285</name>
</gene>
<dbReference type="FunFam" id="1.10.287.950:FF:000001">
    <property type="entry name" value="Methyl-accepting chemotaxis sensory transducer"/>
    <property type="match status" value="1"/>
</dbReference>
<dbReference type="InterPro" id="IPR004090">
    <property type="entry name" value="Chemotax_Me-accpt_rcpt"/>
</dbReference>
<evidence type="ECO:0000256" key="6">
    <source>
        <dbReference type="SAM" id="Phobius"/>
    </source>
</evidence>
<evidence type="ECO:0000256" key="4">
    <source>
        <dbReference type="PROSITE-ProRule" id="PRU00284"/>
    </source>
</evidence>
<evidence type="ECO:0000259" key="8">
    <source>
        <dbReference type="PROSITE" id="PS50885"/>
    </source>
</evidence>
<proteinExistence type="inferred from homology"/>
<dbReference type="PRINTS" id="PR00260">
    <property type="entry name" value="CHEMTRNSDUCR"/>
</dbReference>
<keyword evidence="9" id="KW-0614">Plasmid</keyword>
<dbReference type="Pfam" id="PF00672">
    <property type="entry name" value="HAMP"/>
    <property type="match status" value="1"/>
</dbReference>
<geneLocation type="plasmid" evidence="9">
    <name>unnamed4</name>
</geneLocation>
<dbReference type="Gene3D" id="1.10.8.500">
    <property type="entry name" value="HAMP domain in histidine kinase"/>
    <property type="match status" value="1"/>
</dbReference>
<dbReference type="RefSeq" id="WP_349963210.1">
    <property type="nucleotide sequence ID" value="NZ_CP157964.1"/>
</dbReference>
<keyword evidence="4" id="KW-0807">Transducer</keyword>
<dbReference type="EMBL" id="CP157964">
    <property type="protein sequence ID" value="XBT97952.1"/>
    <property type="molecule type" value="Genomic_DNA"/>
</dbReference>
<name>A0AAU7S660_9HYPH</name>
<dbReference type="SUPFAM" id="SSF58104">
    <property type="entry name" value="Methyl-accepting chemotaxis protein (MCP) signaling domain"/>
    <property type="match status" value="1"/>
</dbReference>
<evidence type="ECO:0000313" key="9">
    <source>
        <dbReference type="EMBL" id="XBT97952.1"/>
    </source>
</evidence>
<sequence length="478" mass="50263">MVAAKANRDMNALAVLGAVDPKIDDLSTRLREWNENMEARVSGGVADLSAQNINSIVGSGAVLAFAIIAAIFGSMALASVAIVAPIQRLRQKMMRLAEGDLTVAIDETARGDEIGSMAKSVEVFQDNARQRVALEASARQKDQELETSRRSVDAEKAAHARDVETAVSTLAGALGRLADGDLSNRIELPFGAGLDRVRLDFNAAVDKLENTLRAVGANARSIEASAIEIRGAADELAQRTEQQAASVEETAAALEEITTATRDATTRAEEAEGLVRQARESAQASGSIVQRTVGAMKAIETSSVEIGSIIGVIDEIAFQTNLLALNAGVEAARAGEAGKGFAVVAQEVRELAQRSAQAAREIKALITTSSEQVRSGVGLVSETGDALQAIVARVEDISGRVRAIATSAKEQLVGLQEINGAVTTIDQTTQRNAAMVEESTAASHALSGDIQALTSLLSQFRLSDFNERDRQSVLAHAA</sequence>
<keyword evidence="6" id="KW-0472">Membrane</keyword>
<feature type="domain" description="Methyl-accepting transducer" evidence="7">
    <location>
        <begin position="218"/>
        <end position="447"/>
    </location>
</feature>
<dbReference type="AlphaFoldDB" id="A0AAU7S660"/>
<protein>
    <submittedName>
        <fullName evidence="9">Methyl-accepting chemotaxis protein</fullName>
    </submittedName>
</protein>
<dbReference type="Pfam" id="PF00015">
    <property type="entry name" value="MCPsignal"/>
    <property type="match status" value="1"/>
</dbReference>
<evidence type="ECO:0000256" key="3">
    <source>
        <dbReference type="ARBA" id="ARBA00029447"/>
    </source>
</evidence>
<dbReference type="GO" id="GO:0007165">
    <property type="term" value="P:signal transduction"/>
    <property type="evidence" value="ECO:0007669"/>
    <property type="project" value="UniProtKB-KW"/>
</dbReference>
<evidence type="ECO:0000259" key="7">
    <source>
        <dbReference type="PROSITE" id="PS50111"/>
    </source>
</evidence>
<dbReference type="SMART" id="SM00304">
    <property type="entry name" value="HAMP"/>
    <property type="match status" value="2"/>
</dbReference>
<keyword evidence="6" id="KW-0812">Transmembrane</keyword>
<dbReference type="SMART" id="SM00283">
    <property type="entry name" value="MA"/>
    <property type="match status" value="1"/>
</dbReference>
<reference evidence="9" key="1">
    <citation type="submission" date="2024-06" db="EMBL/GenBank/DDBJ databases">
        <authorList>
            <person name="Li T."/>
            <person name="Gao R."/>
        </authorList>
    </citation>
    <scope>NUCLEOTIDE SEQUENCE</scope>
    <source>
        <strain evidence="9">ZPR3</strain>
        <plasmid evidence="9">unnamed4</plasmid>
    </source>
</reference>
<evidence type="ECO:0000256" key="1">
    <source>
        <dbReference type="ARBA" id="ARBA00004370"/>
    </source>
</evidence>
<evidence type="ECO:0000256" key="5">
    <source>
        <dbReference type="SAM" id="MobiDB-lite"/>
    </source>
</evidence>
<dbReference type="Gene3D" id="1.10.287.950">
    <property type="entry name" value="Methyl-accepting chemotaxis protein"/>
    <property type="match status" value="1"/>
</dbReference>
<dbReference type="SUPFAM" id="SSF158472">
    <property type="entry name" value="HAMP domain-like"/>
    <property type="match status" value="1"/>
</dbReference>
<dbReference type="InterPro" id="IPR003660">
    <property type="entry name" value="HAMP_dom"/>
</dbReference>
<accession>A0AAU7S660</accession>